<gene>
    <name evidence="1" type="ORF">KABACHOK_04250</name>
</gene>
<dbReference type="EMBL" id="ON529852">
    <property type="protein sequence ID" value="USN14253.1"/>
    <property type="molecule type" value="Genomic_DNA"/>
</dbReference>
<keyword evidence="2" id="KW-1185">Reference proteome</keyword>
<name>A0A9E7MPI6_9CAUD</name>
<protein>
    <submittedName>
        <fullName evidence="1">Uncharacterized protein</fullName>
    </submittedName>
</protein>
<dbReference type="Proteomes" id="UP001056685">
    <property type="component" value="Segment"/>
</dbReference>
<reference evidence="1" key="1">
    <citation type="submission" date="2022-05" db="EMBL/GenBank/DDBJ databases">
        <authorList>
            <person name="Friedrich I."/>
            <person name="Poehlein A."/>
            <person name="Schneider D."/>
            <person name="Hertel R."/>
            <person name="Daniel R."/>
        </authorList>
    </citation>
    <scope>NUCLEOTIDE SEQUENCE</scope>
</reference>
<evidence type="ECO:0000313" key="2">
    <source>
        <dbReference type="Proteomes" id="UP001056685"/>
    </source>
</evidence>
<sequence>MSDLPPLAPDYATYPANRRYGDALGAYVDEAEMRDLARTLGVPLAKKQARKNAALRLIDQKARQPDADRELLAVLRYLVTG</sequence>
<organism evidence="1 2">
    <name type="scientific">Brevundimonas phage vB_BpoS-Kabachok</name>
    <dbReference type="NCBI Taxonomy" id="2948600"/>
    <lineage>
        <taxon>Viruses</taxon>
        <taxon>Duplodnaviria</taxon>
        <taxon>Heunggongvirae</taxon>
        <taxon>Uroviricota</taxon>
        <taxon>Caudoviricetes</taxon>
        <taxon>Jeanschmidtviridae</taxon>
        <taxon>Marchewkavirus</taxon>
        <taxon>Marchewkavirus kabachok</taxon>
    </lineage>
</organism>
<evidence type="ECO:0000313" key="1">
    <source>
        <dbReference type="EMBL" id="USN14253.1"/>
    </source>
</evidence>
<accession>A0A9E7MPI6</accession>
<proteinExistence type="predicted"/>